<dbReference type="GeneID" id="36592084"/>
<dbReference type="OrthoDB" id="3550357at2759"/>
<gene>
    <name evidence="2" type="ORF">K444DRAFT_636560</name>
</gene>
<name>A0A2J6SKD0_9HELO</name>
<dbReference type="AlphaFoldDB" id="A0A2J6SKD0"/>
<organism evidence="2 3">
    <name type="scientific">Hyaloscypha bicolor E</name>
    <dbReference type="NCBI Taxonomy" id="1095630"/>
    <lineage>
        <taxon>Eukaryota</taxon>
        <taxon>Fungi</taxon>
        <taxon>Dikarya</taxon>
        <taxon>Ascomycota</taxon>
        <taxon>Pezizomycotina</taxon>
        <taxon>Leotiomycetes</taxon>
        <taxon>Helotiales</taxon>
        <taxon>Hyaloscyphaceae</taxon>
        <taxon>Hyaloscypha</taxon>
        <taxon>Hyaloscypha bicolor</taxon>
    </lineage>
</organism>
<accession>A0A2J6SKD0</accession>
<evidence type="ECO:0000313" key="3">
    <source>
        <dbReference type="Proteomes" id="UP000235371"/>
    </source>
</evidence>
<feature type="domain" description="2EXR" evidence="1">
    <location>
        <begin position="74"/>
        <end position="157"/>
    </location>
</feature>
<dbReference type="PANTHER" id="PTHR35910:SF6">
    <property type="entry name" value="2EXR DOMAIN-CONTAINING PROTEIN"/>
    <property type="match status" value="1"/>
</dbReference>
<dbReference type="InParanoid" id="A0A2J6SKD0"/>
<proteinExistence type="predicted"/>
<dbReference type="Proteomes" id="UP000235371">
    <property type="component" value="Unassembled WGS sequence"/>
</dbReference>
<sequence length="304" mass="34932">MATARVANSSPFKLPVTLVALSSTSIVHLRSAQFKAIDGASKTLPTLSSRVDHDGDHEMHDHSEDDRVKALSEFTIFPKLPLEMRDEIWKYCVLLQPRIVELKSFLLPKKAEKNQAVILGQVNQHTRRQVYTLYGYVQLKNRKLNKTVVFNPKVDILYLAHKTIEDNKWNKEKLMTCLEQADVLDKVRCVALFCKKAAVAEWTCFFQHCTSLELLFLVVEQVYPLDPKTYSPLQPDFIFEDIELHQHQGSKERWGRELGPLEQYRKNVQESLARGSERVAPHVALVKEVWNLPTGSNFWTASMS</sequence>
<reference evidence="2 3" key="1">
    <citation type="submission" date="2016-04" db="EMBL/GenBank/DDBJ databases">
        <title>A degradative enzymes factory behind the ericoid mycorrhizal symbiosis.</title>
        <authorList>
            <consortium name="DOE Joint Genome Institute"/>
            <person name="Martino E."/>
            <person name="Morin E."/>
            <person name="Grelet G."/>
            <person name="Kuo A."/>
            <person name="Kohler A."/>
            <person name="Daghino S."/>
            <person name="Barry K."/>
            <person name="Choi C."/>
            <person name="Cichocki N."/>
            <person name="Clum A."/>
            <person name="Copeland A."/>
            <person name="Hainaut M."/>
            <person name="Haridas S."/>
            <person name="Labutti K."/>
            <person name="Lindquist E."/>
            <person name="Lipzen A."/>
            <person name="Khouja H.-R."/>
            <person name="Murat C."/>
            <person name="Ohm R."/>
            <person name="Olson A."/>
            <person name="Spatafora J."/>
            <person name="Veneault-Fourrey C."/>
            <person name="Henrissat B."/>
            <person name="Grigoriev I."/>
            <person name="Martin F."/>
            <person name="Perotto S."/>
        </authorList>
    </citation>
    <scope>NUCLEOTIDE SEQUENCE [LARGE SCALE GENOMIC DNA]</scope>
    <source>
        <strain evidence="2 3">E</strain>
    </source>
</reference>
<dbReference type="PANTHER" id="PTHR35910">
    <property type="entry name" value="2EXR DOMAIN-CONTAINING PROTEIN"/>
    <property type="match status" value="1"/>
</dbReference>
<keyword evidence="3" id="KW-1185">Reference proteome</keyword>
<dbReference type="Pfam" id="PF20150">
    <property type="entry name" value="2EXR"/>
    <property type="match status" value="1"/>
</dbReference>
<protein>
    <recommendedName>
        <fullName evidence="1">2EXR domain-containing protein</fullName>
    </recommendedName>
</protein>
<evidence type="ECO:0000259" key="1">
    <source>
        <dbReference type="Pfam" id="PF20150"/>
    </source>
</evidence>
<dbReference type="EMBL" id="KZ613912">
    <property type="protein sequence ID" value="PMD51231.1"/>
    <property type="molecule type" value="Genomic_DNA"/>
</dbReference>
<evidence type="ECO:0000313" key="2">
    <source>
        <dbReference type="EMBL" id="PMD51231.1"/>
    </source>
</evidence>
<dbReference type="InterPro" id="IPR045518">
    <property type="entry name" value="2EXR"/>
</dbReference>
<dbReference type="RefSeq" id="XP_024728135.1">
    <property type="nucleotide sequence ID" value="XM_024884007.1"/>
</dbReference>